<gene>
    <name evidence="2" type="ORF">SK803_22335</name>
</gene>
<organism evidence="2 3">
    <name type="scientific">Lentzea miocenica</name>
    <dbReference type="NCBI Taxonomy" id="3095431"/>
    <lineage>
        <taxon>Bacteria</taxon>
        <taxon>Bacillati</taxon>
        <taxon>Actinomycetota</taxon>
        <taxon>Actinomycetes</taxon>
        <taxon>Pseudonocardiales</taxon>
        <taxon>Pseudonocardiaceae</taxon>
        <taxon>Lentzea</taxon>
    </lineage>
</organism>
<dbReference type="InterPro" id="IPR034768">
    <property type="entry name" value="4FE4S_WBL"/>
</dbReference>
<evidence type="ECO:0000259" key="1">
    <source>
        <dbReference type="PROSITE" id="PS51674"/>
    </source>
</evidence>
<dbReference type="Proteomes" id="UP001285521">
    <property type="component" value="Unassembled WGS sequence"/>
</dbReference>
<reference evidence="2 3" key="1">
    <citation type="submission" date="2023-11" db="EMBL/GenBank/DDBJ databases">
        <title>Lentzea sokolovensis, sp. nov., Lentzea kristufkii, sp. nov., and Lentzea miocenensis, sp. nov., rare actinobacteria from Sokolov Coal Basin, Miocene lacustrine sediment, Czech Republic.</title>
        <authorList>
            <person name="Lara A."/>
            <person name="Kotroba L."/>
            <person name="Nouioui I."/>
            <person name="Neumann-Schaal M."/>
            <person name="Mast Y."/>
            <person name="Chronakova A."/>
        </authorList>
    </citation>
    <scope>NUCLEOTIDE SEQUENCE [LARGE SCALE GENOMIC DNA]</scope>
    <source>
        <strain evidence="2 3">BCCO 10_0856</strain>
    </source>
</reference>
<accession>A0ABU4T488</accession>
<proteinExistence type="predicted"/>
<comment type="caution">
    <text evidence="2">The sequence shown here is derived from an EMBL/GenBank/DDBJ whole genome shotgun (WGS) entry which is preliminary data.</text>
</comment>
<sequence length="123" mass="14221">MTTPENYYMVIAAELDRYAKVPDDVLMEIVTRDGTCMWLWANEEDGPEWQGEEIADRELAARLCESCPVRGLCLEWELRSAGEHQFGVCGGLTGEDRRALYLVWRARRDRMNEDQDGGQFRDD</sequence>
<reference evidence="2 3" key="2">
    <citation type="submission" date="2023-11" db="EMBL/GenBank/DDBJ databases">
        <authorList>
            <person name="Lara A.C."/>
            <person name="Chronakova A."/>
        </authorList>
    </citation>
    <scope>NUCLEOTIDE SEQUENCE [LARGE SCALE GENOMIC DNA]</scope>
    <source>
        <strain evidence="2 3">BCCO 10_0856</strain>
    </source>
</reference>
<evidence type="ECO:0000313" key="2">
    <source>
        <dbReference type="EMBL" id="MDX8032966.1"/>
    </source>
</evidence>
<feature type="domain" description="4Fe-4S Wbl-type" evidence="1">
    <location>
        <begin position="35"/>
        <end position="99"/>
    </location>
</feature>
<dbReference type="Pfam" id="PF02467">
    <property type="entry name" value="Whib"/>
    <property type="match status" value="1"/>
</dbReference>
<evidence type="ECO:0000313" key="3">
    <source>
        <dbReference type="Proteomes" id="UP001285521"/>
    </source>
</evidence>
<dbReference type="RefSeq" id="WP_319967998.1">
    <property type="nucleotide sequence ID" value="NZ_JAXAVW010000018.1"/>
</dbReference>
<keyword evidence="3" id="KW-1185">Reference proteome</keyword>
<name>A0ABU4T488_9PSEU</name>
<dbReference type="PROSITE" id="PS51674">
    <property type="entry name" value="4FE4S_WBL"/>
    <property type="match status" value="1"/>
</dbReference>
<protein>
    <submittedName>
        <fullName evidence="2">WhiB family transcriptional regulator</fullName>
    </submittedName>
</protein>
<dbReference type="EMBL" id="JAXAVW010000018">
    <property type="protein sequence ID" value="MDX8032966.1"/>
    <property type="molecule type" value="Genomic_DNA"/>
</dbReference>